<evidence type="ECO:0000256" key="4">
    <source>
        <dbReference type="ARBA" id="ARBA00022692"/>
    </source>
</evidence>
<keyword evidence="2 7" id="KW-0813">Transport</keyword>
<evidence type="ECO:0000256" key="2">
    <source>
        <dbReference type="ARBA" id="ARBA00022448"/>
    </source>
</evidence>
<dbReference type="InterPro" id="IPR045621">
    <property type="entry name" value="BPD_transp_1_N"/>
</dbReference>
<dbReference type="SUPFAM" id="SSF161098">
    <property type="entry name" value="MetI-like"/>
    <property type="match status" value="1"/>
</dbReference>
<dbReference type="Proteomes" id="UP000601789">
    <property type="component" value="Unassembled WGS sequence"/>
</dbReference>
<keyword evidence="10" id="KW-1185">Reference proteome</keyword>
<evidence type="ECO:0000313" key="9">
    <source>
        <dbReference type="EMBL" id="MBI1621679.1"/>
    </source>
</evidence>
<dbReference type="PROSITE" id="PS50928">
    <property type="entry name" value="ABC_TM1"/>
    <property type="match status" value="1"/>
</dbReference>
<evidence type="ECO:0000256" key="3">
    <source>
        <dbReference type="ARBA" id="ARBA00022475"/>
    </source>
</evidence>
<accession>A0ABS0SEH5</accession>
<evidence type="ECO:0000256" key="1">
    <source>
        <dbReference type="ARBA" id="ARBA00004651"/>
    </source>
</evidence>
<keyword evidence="6 7" id="KW-0472">Membrane</keyword>
<organism evidence="9 10">
    <name type="scientific">Aquamicrobium zhengzhouense</name>
    <dbReference type="NCBI Taxonomy" id="2781738"/>
    <lineage>
        <taxon>Bacteria</taxon>
        <taxon>Pseudomonadati</taxon>
        <taxon>Pseudomonadota</taxon>
        <taxon>Alphaproteobacteria</taxon>
        <taxon>Hyphomicrobiales</taxon>
        <taxon>Phyllobacteriaceae</taxon>
        <taxon>Aquamicrobium</taxon>
    </lineage>
</organism>
<dbReference type="InterPro" id="IPR035906">
    <property type="entry name" value="MetI-like_sf"/>
</dbReference>
<evidence type="ECO:0000256" key="6">
    <source>
        <dbReference type="ARBA" id="ARBA00023136"/>
    </source>
</evidence>
<dbReference type="CDD" id="cd06261">
    <property type="entry name" value="TM_PBP2"/>
    <property type="match status" value="1"/>
</dbReference>
<proteinExistence type="inferred from homology"/>
<keyword evidence="4 7" id="KW-0812">Transmembrane</keyword>
<dbReference type="Gene3D" id="1.10.3720.10">
    <property type="entry name" value="MetI-like"/>
    <property type="match status" value="1"/>
</dbReference>
<feature type="transmembrane region" description="Helical" evidence="7">
    <location>
        <begin position="322"/>
        <end position="345"/>
    </location>
</feature>
<dbReference type="InterPro" id="IPR000515">
    <property type="entry name" value="MetI-like"/>
</dbReference>
<dbReference type="PANTHER" id="PTHR43163:SF8">
    <property type="entry name" value="D,D-DIPEPTIDE TRANSPORT SYSTEM PERMEASE PROTEIN DDPB-RELATED"/>
    <property type="match status" value="1"/>
</dbReference>
<feature type="transmembrane region" description="Helical" evidence="7">
    <location>
        <begin position="218"/>
        <end position="237"/>
    </location>
</feature>
<sequence>MTDATNDIASGERSRALLSFTLATGRFLLMLAVTIFGLLAVTFFIGRIVPVDPVLAVVGDRAPAHVYARVREEMGLDLPLWHQFAIYIGNVFRADFGNSILTSRPVVEDVIRYFPATMELATLGTFLGTLFGVPLGVAAAVKRGKFIDHVVRVIGLVGYSAPIFWLGLLGLLVFYSKLGWVAGPGRLDVTYEYMLTPVTGMVLVDSALAGDWAVFRNAVSHIALPSALLGYYSLAYISRMTRSFMLNELSQEYITTARVKGLSETRIIWFHALRNAAVPLITVIALSYAHLLEGSVLTETVFAWPGLGRYITNSLQNADMNAVLGGTLVIGLVFVAVNTFSDLLYRLFDPRTR</sequence>
<feature type="transmembrane region" description="Helical" evidence="7">
    <location>
        <begin position="120"/>
        <end position="141"/>
    </location>
</feature>
<dbReference type="Pfam" id="PF19300">
    <property type="entry name" value="BPD_transp_1_N"/>
    <property type="match status" value="1"/>
</dbReference>
<protein>
    <submittedName>
        <fullName evidence="9">ABC transporter permease</fullName>
    </submittedName>
</protein>
<comment type="subcellular location">
    <subcellularLocation>
        <location evidence="1 7">Cell membrane</location>
        <topology evidence="1 7">Multi-pass membrane protein</topology>
    </subcellularLocation>
</comment>
<dbReference type="RefSeq" id="WP_198477126.1">
    <property type="nucleotide sequence ID" value="NZ_JADGMQ010000010.1"/>
</dbReference>
<name>A0ABS0SEH5_9HYPH</name>
<keyword evidence="3" id="KW-1003">Cell membrane</keyword>
<dbReference type="EMBL" id="JADGMQ010000010">
    <property type="protein sequence ID" value="MBI1621679.1"/>
    <property type="molecule type" value="Genomic_DNA"/>
</dbReference>
<evidence type="ECO:0000313" key="10">
    <source>
        <dbReference type="Proteomes" id="UP000601789"/>
    </source>
</evidence>
<reference evidence="9 10" key="1">
    <citation type="submission" date="2020-10" db="EMBL/GenBank/DDBJ databases">
        <title>Aquamicrobium zhengzhouensis sp. nov., a exopolysaccharide producing bacterium isolated from farmland soil.</title>
        <authorList>
            <person name="Wang X."/>
        </authorList>
    </citation>
    <scope>NUCLEOTIDE SEQUENCE [LARGE SCALE GENOMIC DNA]</scope>
    <source>
        <strain evidence="10">cd-1</strain>
    </source>
</reference>
<feature type="transmembrane region" description="Helical" evidence="7">
    <location>
        <begin position="268"/>
        <end position="289"/>
    </location>
</feature>
<feature type="transmembrane region" description="Helical" evidence="7">
    <location>
        <begin position="27"/>
        <end position="49"/>
    </location>
</feature>
<comment type="similarity">
    <text evidence="7">Belongs to the binding-protein-dependent transport system permease family.</text>
</comment>
<feature type="transmembrane region" description="Helical" evidence="7">
    <location>
        <begin position="153"/>
        <end position="175"/>
    </location>
</feature>
<evidence type="ECO:0000256" key="5">
    <source>
        <dbReference type="ARBA" id="ARBA00022989"/>
    </source>
</evidence>
<feature type="domain" description="ABC transmembrane type-1" evidence="8">
    <location>
        <begin position="114"/>
        <end position="345"/>
    </location>
</feature>
<evidence type="ECO:0000256" key="7">
    <source>
        <dbReference type="RuleBase" id="RU363032"/>
    </source>
</evidence>
<comment type="caution">
    <text evidence="9">The sequence shown here is derived from an EMBL/GenBank/DDBJ whole genome shotgun (WGS) entry which is preliminary data.</text>
</comment>
<dbReference type="Pfam" id="PF00528">
    <property type="entry name" value="BPD_transp_1"/>
    <property type="match status" value="1"/>
</dbReference>
<dbReference type="PANTHER" id="PTHR43163">
    <property type="entry name" value="DIPEPTIDE TRANSPORT SYSTEM PERMEASE PROTEIN DPPB-RELATED"/>
    <property type="match status" value="1"/>
</dbReference>
<keyword evidence="5 7" id="KW-1133">Transmembrane helix</keyword>
<evidence type="ECO:0000259" key="8">
    <source>
        <dbReference type="PROSITE" id="PS50928"/>
    </source>
</evidence>
<gene>
    <name evidence="9" type="ORF">IOD40_13545</name>
</gene>